<sequence>MSEVRRIDSDRVKLCLQTILGSQTFARSERLRAFLRFVVEMEQLGLAHQLKGYTIGIDVFSRDESFDPGADPLVRVQAGKLRRLLNQYYADEGRHEPLRIRIPLGCYVPIYEWAPTENRRFVAEKPAASWPEMICLPLMPDTGNRLADVNVKGVYRLPHITISSPENPDWRTRTFTNAVRIAAKHLWGIKLDCNDACDGDEANPLDFSLEISADSETAPLTANLRHRQTGKLVVGYARNATETGSNRQVAAFANQFCVETLSLTGQLYHFCQARSLSSVLMECLEATYLYNLDNSPDTFMEATRHQRRLVHPYPLTHFISELSGLMALTADAGQISRQG</sequence>
<evidence type="ECO:0000313" key="1">
    <source>
        <dbReference type="EMBL" id="MCO5956640.1"/>
    </source>
</evidence>
<organism evidence="1 2">
    <name type="scientific">Ciceribacter sichuanensis</name>
    <dbReference type="NCBI Taxonomy" id="2949647"/>
    <lineage>
        <taxon>Bacteria</taxon>
        <taxon>Pseudomonadati</taxon>
        <taxon>Pseudomonadota</taxon>
        <taxon>Alphaproteobacteria</taxon>
        <taxon>Hyphomicrobiales</taxon>
        <taxon>Rhizobiaceae</taxon>
        <taxon>Ciceribacter</taxon>
    </lineage>
</organism>
<dbReference type="AlphaFoldDB" id="A0AAJ1BWL8"/>
<comment type="caution">
    <text evidence="1">The sequence shown here is derived from an EMBL/GenBank/DDBJ whole genome shotgun (WGS) entry which is preliminary data.</text>
</comment>
<reference evidence="1" key="1">
    <citation type="submission" date="2022-06" db="EMBL/GenBank/DDBJ databases">
        <authorList>
            <person name="Sun Q."/>
        </authorList>
    </citation>
    <scope>NUCLEOTIDE SEQUENCE</scope>
    <source>
        <strain evidence="1">S101</strain>
    </source>
</reference>
<dbReference type="EMBL" id="JAMXLX010000002">
    <property type="protein sequence ID" value="MCO5956640.1"/>
    <property type="molecule type" value="Genomic_DNA"/>
</dbReference>
<dbReference type="Proteomes" id="UP001155380">
    <property type="component" value="Unassembled WGS sequence"/>
</dbReference>
<proteinExistence type="predicted"/>
<name>A0AAJ1BWL8_9HYPH</name>
<gene>
    <name evidence="1" type="ORF">NBH21_07660</name>
</gene>
<dbReference type="RefSeq" id="WP_250916064.1">
    <property type="nucleotide sequence ID" value="NZ_JAMXLX010000002.1"/>
</dbReference>
<accession>A0AAJ1BWL8</accession>
<evidence type="ECO:0000313" key="2">
    <source>
        <dbReference type="Proteomes" id="UP001155380"/>
    </source>
</evidence>
<protein>
    <submittedName>
        <fullName evidence="1">Uncharacterized protein</fullName>
    </submittedName>
</protein>